<dbReference type="HAMAP" id="MF_00040">
    <property type="entry name" value="RRF"/>
    <property type="match status" value="1"/>
</dbReference>
<name>A0A1J4TYJ5_9BACT</name>
<comment type="function">
    <text evidence="3">Responsible for the release of ribosomes from messenger RNA at the termination of protein biosynthesis. May increase the efficiency of translation by recycling ribosomes from one round of translation to another.</text>
</comment>
<dbReference type="GO" id="GO:0043023">
    <property type="term" value="F:ribosomal large subunit binding"/>
    <property type="evidence" value="ECO:0007669"/>
    <property type="project" value="TreeGrafter"/>
</dbReference>
<dbReference type="PANTHER" id="PTHR20982:SF3">
    <property type="entry name" value="MITOCHONDRIAL RIBOSOME RECYCLING FACTOR PSEUDO 1"/>
    <property type="match status" value="1"/>
</dbReference>
<keyword evidence="3" id="KW-0963">Cytoplasm</keyword>
<dbReference type="SUPFAM" id="SSF55194">
    <property type="entry name" value="Ribosome recycling factor, RRF"/>
    <property type="match status" value="1"/>
</dbReference>
<evidence type="ECO:0000256" key="2">
    <source>
        <dbReference type="ARBA" id="ARBA00022917"/>
    </source>
</evidence>
<dbReference type="GO" id="GO:0005737">
    <property type="term" value="C:cytoplasm"/>
    <property type="evidence" value="ECO:0007669"/>
    <property type="project" value="UniProtKB-SubCell"/>
</dbReference>
<dbReference type="EMBL" id="MNVB01000054">
    <property type="protein sequence ID" value="OIO16720.1"/>
    <property type="molecule type" value="Genomic_DNA"/>
</dbReference>
<dbReference type="Gene3D" id="3.30.1360.40">
    <property type="match status" value="1"/>
</dbReference>
<keyword evidence="2 3" id="KW-0648">Protein biosynthesis</keyword>
<comment type="similarity">
    <text evidence="1 3">Belongs to the RRF family.</text>
</comment>
<sequence>MELSQKQENFDKVIEHTKQELASIRTNRAAPAMIENLPVEIYGSRMPLIQIASIQVPEPKMLTVEPWDKSIIKDVEKAIQTASLGLSVSNEGNFLRIIVPPMTEETRKELIKLLHHKLETSRQAMRRTRDDIKNDIIKAEKDKEISSDEKYRLIEKLDEIAGDYNEKIKEIGEKKEVEIKL</sequence>
<comment type="subcellular location">
    <subcellularLocation>
        <location evidence="3">Cytoplasm</location>
    </subcellularLocation>
</comment>
<evidence type="ECO:0000259" key="4">
    <source>
        <dbReference type="Pfam" id="PF01765"/>
    </source>
</evidence>
<gene>
    <name evidence="3" type="primary">frr</name>
    <name evidence="5" type="ORF">AUJ29_02410</name>
</gene>
<accession>A0A1J4TYJ5</accession>
<dbReference type="Gene3D" id="1.10.132.20">
    <property type="entry name" value="Ribosome-recycling factor"/>
    <property type="match status" value="1"/>
</dbReference>
<dbReference type="Pfam" id="PF01765">
    <property type="entry name" value="RRF"/>
    <property type="match status" value="1"/>
</dbReference>
<dbReference type="InterPro" id="IPR036191">
    <property type="entry name" value="RRF_sf"/>
</dbReference>
<dbReference type="FunFam" id="3.30.1360.40:FF:000001">
    <property type="entry name" value="Ribosome-recycling factor"/>
    <property type="match status" value="1"/>
</dbReference>
<dbReference type="InterPro" id="IPR023584">
    <property type="entry name" value="Ribosome_recyc_fac_dom"/>
</dbReference>
<dbReference type="AlphaFoldDB" id="A0A1J4TYJ5"/>
<feature type="domain" description="Ribosome recycling factor" evidence="4">
    <location>
        <begin position="18"/>
        <end position="179"/>
    </location>
</feature>
<organism evidence="5 6">
    <name type="scientific">Candidatus Kuenenbacteria bacterium CG1_02_38_13</name>
    <dbReference type="NCBI Taxonomy" id="1805235"/>
    <lineage>
        <taxon>Bacteria</taxon>
        <taxon>Candidatus Kueneniibacteriota</taxon>
    </lineage>
</organism>
<protein>
    <recommendedName>
        <fullName evidence="3">Ribosome-recycling factor</fullName>
        <shortName evidence="3">RRF</shortName>
    </recommendedName>
    <alternativeName>
        <fullName evidence="3">Ribosome-releasing factor</fullName>
    </alternativeName>
</protein>
<dbReference type="GO" id="GO:0006415">
    <property type="term" value="P:translational termination"/>
    <property type="evidence" value="ECO:0007669"/>
    <property type="project" value="UniProtKB-UniRule"/>
</dbReference>
<dbReference type="InterPro" id="IPR002661">
    <property type="entry name" value="Ribosome_recyc_fac"/>
</dbReference>
<dbReference type="PANTHER" id="PTHR20982">
    <property type="entry name" value="RIBOSOME RECYCLING FACTOR"/>
    <property type="match status" value="1"/>
</dbReference>
<reference evidence="5 6" key="1">
    <citation type="journal article" date="2016" name="Environ. Microbiol.">
        <title>Genomic resolution of a cold subsurface aquifer community provides metabolic insights for novel microbes adapted to high CO concentrations.</title>
        <authorList>
            <person name="Probst A.J."/>
            <person name="Castelle C.J."/>
            <person name="Singh A."/>
            <person name="Brown C.T."/>
            <person name="Anantharaman K."/>
            <person name="Sharon I."/>
            <person name="Hug L.A."/>
            <person name="Burstein D."/>
            <person name="Emerson J.B."/>
            <person name="Thomas B.C."/>
            <person name="Banfield J.F."/>
        </authorList>
    </citation>
    <scope>NUCLEOTIDE SEQUENCE [LARGE SCALE GENOMIC DNA]</scope>
    <source>
        <strain evidence="5">CG1_02_38_13</strain>
    </source>
</reference>
<evidence type="ECO:0000256" key="1">
    <source>
        <dbReference type="ARBA" id="ARBA00005912"/>
    </source>
</evidence>
<comment type="caution">
    <text evidence="5">The sequence shown here is derived from an EMBL/GenBank/DDBJ whole genome shotgun (WGS) entry which is preliminary data.</text>
</comment>
<dbReference type="Proteomes" id="UP000182465">
    <property type="component" value="Unassembled WGS sequence"/>
</dbReference>
<evidence type="ECO:0000313" key="5">
    <source>
        <dbReference type="EMBL" id="OIO16720.1"/>
    </source>
</evidence>
<proteinExistence type="inferred from homology"/>
<evidence type="ECO:0000313" key="6">
    <source>
        <dbReference type="Proteomes" id="UP000182465"/>
    </source>
</evidence>
<evidence type="ECO:0000256" key="3">
    <source>
        <dbReference type="HAMAP-Rule" id="MF_00040"/>
    </source>
</evidence>
<dbReference type="NCBIfam" id="TIGR00496">
    <property type="entry name" value="frr"/>
    <property type="match status" value="1"/>
</dbReference>